<dbReference type="PANTHER" id="PTHR32552:SF81">
    <property type="entry name" value="TONB-DEPENDENT OUTER MEMBRANE RECEPTOR"/>
    <property type="match status" value="1"/>
</dbReference>
<keyword evidence="5 11" id="KW-0812">Transmembrane</keyword>
<evidence type="ECO:0000256" key="7">
    <source>
        <dbReference type="ARBA" id="ARBA00023065"/>
    </source>
</evidence>
<evidence type="ECO:0000259" key="15">
    <source>
        <dbReference type="Pfam" id="PF07715"/>
    </source>
</evidence>
<evidence type="ECO:0000313" key="17">
    <source>
        <dbReference type="Proteomes" id="UP000218439"/>
    </source>
</evidence>
<dbReference type="GO" id="GO:0006826">
    <property type="term" value="P:iron ion transport"/>
    <property type="evidence" value="ECO:0007669"/>
    <property type="project" value="UniProtKB-KW"/>
</dbReference>
<keyword evidence="8 12" id="KW-0798">TonB box</keyword>
<evidence type="ECO:0000256" key="6">
    <source>
        <dbReference type="ARBA" id="ARBA00023004"/>
    </source>
</evidence>
<feature type="domain" description="TonB-dependent receptor plug" evidence="15">
    <location>
        <begin position="59"/>
        <end position="165"/>
    </location>
</feature>
<evidence type="ECO:0000256" key="4">
    <source>
        <dbReference type="ARBA" id="ARBA00022496"/>
    </source>
</evidence>
<evidence type="ECO:0000256" key="10">
    <source>
        <dbReference type="ARBA" id="ARBA00023237"/>
    </source>
</evidence>
<dbReference type="GO" id="GO:0009279">
    <property type="term" value="C:cell outer membrane"/>
    <property type="evidence" value="ECO:0007669"/>
    <property type="project" value="UniProtKB-SubCell"/>
</dbReference>
<dbReference type="PROSITE" id="PS52016">
    <property type="entry name" value="TONB_DEPENDENT_REC_3"/>
    <property type="match status" value="1"/>
</dbReference>
<keyword evidence="4" id="KW-0410">Iron transport</keyword>
<name>A0A2A2AR00_9BURK</name>
<dbReference type="EMBL" id="NSJE01000037">
    <property type="protein sequence ID" value="PAT40151.1"/>
    <property type="molecule type" value="Genomic_DNA"/>
</dbReference>
<dbReference type="PANTHER" id="PTHR32552">
    <property type="entry name" value="FERRICHROME IRON RECEPTOR-RELATED"/>
    <property type="match status" value="1"/>
</dbReference>
<evidence type="ECO:0000256" key="8">
    <source>
        <dbReference type="ARBA" id="ARBA00023077"/>
    </source>
</evidence>
<evidence type="ECO:0000256" key="12">
    <source>
        <dbReference type="RuleBase" id="RU003357"/>
    </source>
</evidence>
<keyword evidence="16" id="KW-0675">Receptor</keyword>
<proteinExistence type="inferred from homology"/>
<keyword evidence="2 11" id="KW-0813">Transport</keyword>
<sequence length="712" mass="77191">MPSLQPWPPGRVCPVLAAALLACAALPAAGQVPATPVDPKDAVTLPAVTVQARRSAEQARDLPLTVQAVDEIELEERRLNHLEDLLRGTPGVEVNTWGGASDANVRIRGVGSLYQSGPDDTSVVVDVDGVPTSVGNAALGTLDVEQVEVLKGPQGTLFGRNSEAGAIHIRTRRPALGLAGGHVRAEAGSGHQHLAESAFNLPLGQRAAARLALRHNAQDYDYVNLLSGQPVSRPRDLAWRASLLWQPQAATEVLLRASHHNARRYQSATLLRPYGKNPGQELSSDGLLDDNYRKISQYSLHVQHDFAAARLTSVTGYERTRAFSAYMTGREFSRVALGMDADFPLYDSGGGRTWSQDLRLSSLPGSRVFWVAGLNLHRSDRDNAYESIVRGRQSYDFSDDADALYGEATWPLGERLKLTTGLRHTRERKGYAALYAMPGSSAATPDSRHFSEGFTTGRLGLSWALSAHTNVYATLARGHKSGGFNGNSMQPADSLPYRPGKVDSLELGAKHESADGRLRLSGALFFNRVRDDHLITIDMSTYAYMLANADTRSRGLELQADWRAGGGLTLSGGLALVDGEIQTNVITNTEAGDVRAGNRLPDVPRLSALLGVQWQRALPAFWGLRSPALNTRLTLRHVGKRVADAQNNFDLGSYNKVDLRLGVISGNTELYLWGDNLLNERYDLYGHHIAPGLSAGMPARGRSFGIGLTHQF</sequence>
<evidence type="ECO:0000313" key="16">
    <source>
        <dbReference type="EMBL" id="PAT40151.1"/>
    </source>
</evidence>
<dbReference type="Pfam" id="PF07715">
    <property type="entry name" value="Plug"/>
    <property type="match status" value="1"/>
</dbReference>
<dbReference type="Gene3D" id="2.40.170.20">
    <property type="entry name" value="TonB-dependent receptor, beta-barrel domain"/>
    <property type="match status" value="1"/>
</dbReference>
<evidence type="ECO:0000256" key="11">
    <source>
        <dbReference type="PROSITE-ProRule" id="PRU01360"/>
    </source>
</evidence>
<organism evidence="16 17">
    <name type="scientific">Vandammella animalimorsus</name>
    <dbReference type="NCBI Taxonomy" id="2029117"/>
    <lineage>
        <taxon>Bacteria</taxon>
        <taxon>Pseudomonadati</taxon>
        <taxon>Pseudomonadota</taxon>
        <taxon>Betaproteobacteria</taxon>
        <taxon>Burkholderiales</taxon>
        <taxon>Comamonadaceae</taxon>
        <taxon>Vandammella</taxon>
    </lineage>
</organism>
<keyword evidence="9 11" id="KW-0472">Membrane</keyword>
<keyword evidence="3 11" id="KW-1134">Transmembrane beta strand</keyword>
<dbReference type="InterPro" id="IPR039426">
    <property type="entry name" value="TonB-dep_rcpt-like"/>
</dbReference>
<evidence type="ECO:0000256" key="1">
    <source>
        <dbReference type="ARBA" id="ARBA00004571"/>
    </source>
</evidence>
<accession>A0A2A2AR00</accession>
<dbReference type="InterPro" id="IPR012910">
    <property type="entry name" value="Plug_dom"/>
</dbReference>
<evidence type="ECO:0000259" key="14">
    <source>
        <dbReference type="Pfam" id="PF00593"/>
    </source>
</evidence>
<dbReference type="AlphaFoldDB" id="A0A2A2AR00"/>
<keyword evidence="7" id="KW-0406">Ion transport</keyword>
<dbReference type="SUPFAM" id="SSF56935">
    <property type="entry name" value="Porins"/>
    <property type="match status" value="1"/>
</dbReference>
<reference evidence="16 17" key="1">
    <citation type="submission" date="2017-08" db="EMBL/GenBank/DDBJ databases">
        <title>WGS of Clinical strains of the CDC Group NO-1 linked to zoonotic infections in humans.</title>
        <authorList>
            <person name="Bernier A.-M."/>
            <person name="Bernard K."/>
        </authorList>
    </citation>
    <scope>NUCLEOTIDE SEQUENCE [LARGE SCALE GENOMIC DNA]</scope>
    <source>
        <strain evidence="16 17">NML120219</strain>
    </source>
</reference>
<evidence type="ECO:0000256" key="13">
    <source>
        <dbReference type="SAM" id="SignalP"/>
    </source>
</evidence>
<feature type="chain" id="PRO_5012313358" evidence="13">
    <location>
        <begin position="25"/>
        <end position="712"/>
    </location>
</feature>
<evidence type="ECO:0000256" key="5">
    <source>
        <dbReference type="ARBA" id="ARBA00022692"/>
    </source>
</evidence>
<comment type="similarity">
    <text evidence="11 12">Belongs to the TonB-dependent receptor family.</text>
</comment>
<feature type="domain" description="TonB-dependent receptor-like beta-barrel" evidence="14">
    <location>
        <begin position="264"/>
        <end position="677"/>
    </location>
</feature>
<comment type="subcellular location">
    <subcellularLocation>
        <location evidence="1 11">Cell outer membrane</location>
        <topology evidence="1 11">Multi-pass membrane protein</topology>
    </subcellularLocation>
</comment>
<keyword evidence="6" id="KW-0408">Iron</keyword>
<dbReference type="Proteomes" id="UP000218439">
    <property type="component" value="Unassembled WGS sequence"/>
</dbReference>
<dbReference type="InterPro" id="IPR036942">
    <property type="entry name" value="Beta-barrel_TonB_sf"/>
</dbReference>
<dbReference type="InterPro" id="IPR000531">
    <property type="entry name" value="Beta-barrel_TonB"/>
</dbReference>
<evidence type="ECO:0000256" key="9">
    <source>
        <dbReference type="ARBA" id="ARBA00023136"/>
    </source>
</evidence>
<gene>
    <name evidence="16" type="ORF">CK621_14185</name>
</gene>
<evidence type="ECO:0000256" key="2">
    <source>
        <dbReference type="ARBA" id="ARBA00022448"/>
    </source>
</evidence>
<keyword evidence="13" id="KW-0732">Signal</keyword>
<dbReference type="RefSeq" id="WP_095552909.1">
    <property type="nucleotide sequence ID" value="NZ_NSJE01000037.1"/>
</dbReference>
<protein>
    <submittedName>
        <fullName evidence="16">TonB-dependent receptor</fullName>
    </submittedName>
</protein>
<comment type="caution">
    <text evidence="16">The sequence shown here is derived from an EMBL/GenBank/DDBJ whole genome shotgun (WGS) entry which is preliminary data.</text>
</comment>
<evidence type="ECO:0000256" key="3">
    <source>
        <dbReference type="ARBA" id="ARBA00022452"/>
    </source>
</evidence>
<feature type="signal peptide" evidence="13">
    <location>
        <begin position="1"/>
        <end position="24"/>
    </location>
</feature>
<keyword evidence="10 11" id="KW-0998">Cell outer membrane</keyword>
<dbReference type="Pfam" id="PF00593">
    <property type="entry name" value="TonB_dep_Rec_b-barrel"/>
    <property type="match status" value="1"/>
</dbReference>